<keyword evidence="2" id="KW-1185">Reference proteome</keyword>
<dbReference type="Proteomes" id="UP001208570">
    <property type="component" value="Unassembled WGS sequence"/>
</dbReference>
<name>A0AAD9MYZ6_9ANNE</name>
<evidence type="ECO:0000313" key="2">
    <source>
        <dbReference type="Proteomes" id="UP001208570"/>
    </source>
</evidence>
<proteinExistence type="predicted"/>
<gene>
    <name evidence="1" type="ORF">LSH36_396g05024</name>
</gene>
<sequence>MVIRRMRHGDSLILSASDHSQMGMKENNNLC</sequence>
<dbReference type="EMBL" id="JAODUP010000396">
    <property type="protein sequence ID" value="KAK2150670.1"/>
    <property type="molecule type" value="Genomic_DNA"/>
</dbReference>
<organism evidence="1 2">
    <name type="scientific">Paralvinella palmiformis</name>
    <dbReference type="NCBI Taxonomy" id="53620"/>
    <lineage>
        <taxon>Eukaryota</taxon>
        <taxon>Metazoa</taxon>
        <taxon>Spiralia</taxon>
        <taxon>Lophotrochozoa</taxon>
        <taxon>Annelida</taxon>
        <taxon>Polychaeta</taxon>
        <taxon>Sedentaria</taxon>
        <taxon>Canalipalpata</taxon>
        <taxon>Terebellida</taxon>
        <taxon>Terebelliformia</taxon>
        <taxon>Alvinellidae</taxon>
        <taxon>Paralvinella</taxon>
    </lineage>
</organism>
<comment type="caution">
    <text evidence="1">The sequence shown here is derived from an EMBL/GenBank/DDBJ whole genome shotgun (WGS) entry which is preliminary data.</text>
</comment>
<reference evidence="1" key="1">
    <citation type="journal article" date="2023" name="Mol. Biol. Evol.">
        <title>Third-Generation Sequencing Reveals the Adaptive Role of the Epigenome in Three Deep-Sea Polychaetes.</title>
        <authorList>
            <person name="Perez M."/>
            <person name="Aroh O."/>
            <person name="Sun Y."/>
            <person name="Lan Y."/>
            <person name="Juniper S.K."/>
            <person name="Young C.R."/>
            <person name="Angers B."/>
            <person name="Qian P.Y."/>
        </authorList>
    </citation>
    <scope>NUCLEOTIDE SEQUENCE</scope>
    <source>
        <strain evidence="1">P08H-3</strain>
    </source>
</reference>
<accession>A0AAD9MYZ6</accession>
<protein>
    <submittedName>
        <fullName evidence="1">Uncharacterized protein</fullName>
    </submittedName>
</protein>
<dbReference type="AlphaFoldDB" id="A0AAD9MYZ6"/>
<evidence type="ECO:0000313" key="1">
    <source>
        <dbReference type="EMBL" id="KAK2150670.1"/>
    </source>
</evidence>